<feature type="compositionally biased region" description="Basic and acidic residues" evidence="1">
    <location>
        <begin position="116"/>
        <end position="126"/>
    </location>
</feature>
<feature type="region of interest" description="Disordered" evidence="1">
    <location>
        <begin position="1007"/>
        <end position="1077"/>
    </location>
</feature>
<keyword evidence="3" id="KW-1185">Reference proteome</keyword>
<comment type="caution">
    <text evidence="2">The sequence shown here is derived from an EMBL/GenBank/DDBJ whole genome shotgun (WGS) entry which is preliminary data.</text>
</comment>
<dbReference type="Proteomes" id="UP000799439">
    <property type="component" value="Unassembled WGS sequence"/>
</dbReference>
<sequence>MRLQHGSATDTLTLARCGSGSRSEPFLSSTIPICDVRQQYFTSLFLPPHAYFSPTTNHSRHSWSVGLIDGCCILHPSPDLCLPAGGALMPPKARIKHANQHDKRHDAGLAAPGKRISKEKDKEKHQSPANGHTHSSANGRSQQPSTPPLSQTSTAVSSTGLPPRPELQTTDSDGSGTAGERVALGGNQDIRERAGVDAGVAAAVDNDIGNMNHKVLALQTPHGESAYVKDAASTLKSLAAQASSTLALAATILSACPLRDAIAILILLLSLHSSFVIVIHGLFASLTFVPPAVGFSWGSWSVFPSFGDWFHATPGGGPSPFTILFSDLVMTLIHLACPLRLQNIFMELSQAVIAISLSGAAAGTGSSTRNVAFCSTIIVVNHLARYRSAHITSFQYFVSVMRNIGLDVGDYSMLHSDSSSIDPTFPGWARLLLGCHILAQGLLTLLRRWVAGANQKPLDNRLDAEQAALLDSGKLAMLNLDNSDAVNSGTLVASSSTRESKDKASNRKKRKQANQVRSQQPLWAALASTKVTFLKEMEQKYLADDKKEAASHMAPDKVPRNVDRIWILDIGPTSIRFRAELLGSSGSVLIGDNDQVPASPGLDKQKPFFARLNGADWGSARIVGVGGENSIGLTDDRNCKIWVGEIYGLSPLTKYSCEFVSTRDQHVIFTTNLITLPAPNAEQGKSGEAVRCLNVDADHSLAVTAPAPSQHQSLRPMSPTSTLKQSIIAAEAKREEVRNKLKRTRKDHKTSATAVRRDIEQLQTKVASSGGQDERSRQRILQLKQHVKQAEDALETLKEEGDSMGDVPKGDLDSATARRKSYDTALEAKSSAKAEVDSARLEANKVQSALQAEISSISQKRDRLHTRRARVNEQYDKLVSEQNADVNARQYQRAQALDEREKLIEQLVYWINYSRSQEEEANIRANEIYQQIQQGEQNAQLPPPTPEGNLPGTNGPRGPVAQPFEFPPFGNLNHPGIPAQKWGGPRQRSSSMLSGYSGFTEDYEIPGQNGHYVGQNGYDRKGSSGGGSGSSGRSVSESMVPQVAGNFSHGPGHPWGMMPQAGSPGPMRAGSTDFAGR</sequence>
<feature type="compositionally biased region" description="Polar residues" evidence="1">
    <location>
        <begin position="127"/>
        <end position="160"/>
    </location>
</feature>
<dbReference type="AlphaFoldDB" id="A0A9P4MQ28"/>
<dbReference type="EMBL" id="ML996083">
    <property type="protein sequence ID" value="KAF2155231.1"/>
    <property type="molecule type" value="Genomic_DNA"/>
</dbReference>
<name>A0A9P4MQ28_9PEZI</name>
<evidence type="ECO:0000256" key="1">
    <source>
        <dbReference type="SAM" id="MobiDB-lite"/>
    </source>
</evidence>
<protein>
    <recommendedName>
        <fullName evidence="4">Ubiquitination network signaling protein</fullName>
    </recommendedName>
</protein>
<feature type="region of interest" description="Disordered" evidence="1">
    <location>
        <begin position="95"/>
        <end position="190"/>
    </location>
</feature>
<evidence type="ECO:0008006" key="4">
    <source>
        <dbReference type="Google" id="ProtNLM"/>
    </source>
</evidence>
<feature type="region of interest" description="Disordered" evidence="1">
    <location>
        <begin position="491"/>
        <end position="518"/>
    </location>
</feature>
<feature type="region of interest" description="Disordered" evidence="1">
    <location>
        <begin position="938"/>
        <end position="995"/>
    </location>
</feature>
<proteinExistence type="predicted"/>
<evidence type="ECO:0000313" key="2">
    <source>
        <dbReference type="EMBL" id="KAF2155231.1"/>
    </source>
</evidence>
<reference evidence="2" key="1">
    <citation type="journal article" date="2020" name="Stud. Mycol.">
        <title>101 Dothideomycetes genomes: a test case for predicting lifestyles and emergence of pathogens.</title>
        <authorList>
            <person name="Haridas S."/>
            <person name="Albert R."/>
            <person name="Binder M."/>
            <person name="Bloem J."/>
            <person name="Labutti K."/>
            <person name="Salamov A."/>
            <person name="Andreopoulos B."/>
            <person name="Baker S."/>
            <person name="Barry K."/>
            <person name="Bills G."/>
            <person name="Bluhm B."/>
            <person name="Cannon C."/>
            <person name="Castanera R."/>
            <person name="Culley D."/>
            <person name="Daum C."/>
            <person name="Ezra D."/>
            <person name="Gonzalez J."/>
            <person name="Henrissat B."/>
            <person name="Kuo A."/>
            <person name="Liang C."/>
            <person name="Lipzen A."/>
            <person name="Lutzoni F."/>
            <person name="Magnuson J."/>
            <person name="Mondo S."/>
            <person name="Nolan M."/>
            <person name="Ohm R."/>
            <person name="Pangilinan J."/>
            <person name="Park H.-J."/>
            <person name="Ramirez L."/>
            <person name="Alfaro M."/>
            <person name="Sun H."/>
            <person name="Tritt A."/>
            <person name="Yoshinaga Y."/>
            <person name="Zwiers L.-H."/>
            <person name="Turgeon B."/>
            <person name="Goodwin S."/>
            <person name="Spatafora J."/>
            <person name="Crous P."/>
            <person name="Grigoriev I."/>
        </authorList>
    </citation>
    <scope>NUCLEOTIDE SEQUENCE</scope>
    <source>
        <strain evidence="2">CBS 260.36</strain>
    </source>
</reference>
<evidence type="ECO:0000313" key="3">
    <source>
        <dbReference type="Proteomes" id="UP000799439"/>
    </source>
</evidence>
<organism evidence="2 3">
    <name type="scientific">Myriangium duriaei CBS 260.36</name>
    <dbReference type="NCBI Taxonomy" id="1168546"/>
    <lineage>
        <taxon>Eukaryota</taxon>
        <taxon>Fungi</taxon>
        <taxon>Dikarya</taxon>
        <taxon>Ascomycota</taxon>
        <taxon>Pezizomycotina</taxon>
        <taxon>Dothideomycetes</taxon>
        <taxon>Dothideomycetidae</taxon>
        <taxon>Myriangiales</taxon>
        <taxon>Myriangiaceae</taxon>
        <taxon>Myriangium</taxon>
    </lineage>
</organism>
<dbReference type="OrthoDB" id="4158994at2759"/>
<accession>A0A9P4MQ28</accession>
<gene>
    <name evidence="2" type="ORF">K461DRAFT_110292</name>
</gene>